<dbReference type="Gene3D" id="6.10.340.10">
    <property type="match status" value="1"/>
</dbReference>
<evidence type="ECO:0000256" key="5">
    <source>
        <dbReference type="ARBA" id="ARBA00022679"/>
    </source>
</evidence>
<dbReference type="KEGG" id="cint:HZF06_06820"/>
<dbReference type="SMART" id="SM00388">
    <property type="entry name" value="HisKA"/>
    <property type="match status" value="1"/>
</dbReference>
<evidence type="ECO:0000313" key="15">
    <source>
        <dbReference type="Proteomes" id="UP000512286"/>
    </source>
</evidence>
<dbReference type="InterPro" id="IPR004358">
    <property type="entry name" value="Sig_transdc_His_kin-like_C"/>
</dbReference>
<dbReference type="InterPro" id="IPR050398">
    <property type="entry name" value="HssS/ArlS-like"/>
</dbReference>
<dbReference type="SUPFAM" id="SSF47384">
    <property type="entry name" value="Homodimeric domain of signal transducing histidine kinase"/>
    <property type="match status" value="1"/>
</dbReference>
<keyword evidence="7 14" id="KW-0418">Kinase</keyword>
<evidence type="ECO:0000256" key="4">
    <source>
        <dbReference type="ARBA" id="ARBA00022553"/>
    </source>
</evidence>
<evidence type="ECO:0000256" key="2">
    <source>
        <dbReference type="ARBA" id="ARBA00004141"/>
    </source>
</evidence>
<evidence type="ECO:0000256" key="1">
    <source>
        <dbReference type="ARBA" id="ARBA00000085"/>
    </source>
</evidence>
<evidence type="ECO:0000259" key="12">
    <source>
        <dbReference type="PROSITE" id="PS50109"/>
    </source>
</evidence>
<evidence type="ECO:0000256" key="9">
    <source>
        <dbReference type="ARBA" id="ARBA00023012"/>
    </source>
</evidence>
<dbReference type="PROSITE" id="PS50885">
    <property type="entry name" value="HAMP"/>
    <property type="match status" value="1"/>
</dbReference>
<dbReference type="AlphaFoldDB" id="A0A7D6VT64"/>
<gene>
    <name evidence="14" type="ORF">HZF06_06820</name>
</gene>
<dbReference type="InterPro" id="IPR005467">
    <property type="entry name" value="His_kinase_dom"/>
</dbReference>
<dbReference type="SMART" id="SM00387">
    <property type="entry name" value="HATPase_c"/>
    <property type="match status" value="1"/>
</dbReference>
<evidence type="ECO:0000256" key="10">
    <source>
        <dbReference type="ARBA" id="ARBA00023136"/>
    </source>
</evidence>
<organism evidence="14 15">
    <name type="scientific">Clostridium intestinale</name>
    <dbReference type="NCBI Taxonomy" id="36845"/>
    <lineage>
        <taxon>Bacteria</taxon>
        <taxon>Bacillati</taxon>
        <taxon>Bacillota</taxon>
        <taxon>Clostridia</taxon>
        <taxon>Eubacteriales</taxon>
        <taxon>Clostridiaceae</taxon>
        <taxon>Clostridium</taxon>
    </lineage>
</organism>
<feature type="domain" description="HAMP" evidence="13">
    <location>
        <begin position="88"/>
        <end position="140"/>
    </location>
</feature>
<dbReference type="InterPro" id="IPR036890">
    <property type="entry name" value="HATPase_C_sf"/>
</dbReference>
<keyword evidence="8 11" id="KW-1133">Transmembrane helix</keyword>
<dbReference type="EC" id="2.7.13.3" evidence="3"/>
<dbReference type="CDD" id="cd00082">
    <property type="entry name" value="HisKA"/>
    <property type="match status" value="1"/>
</dbReference>
<dbReference type="PROSITE" id="PS50109">
    <property type="entry name" value="HIS_KIN"/>
    <property type="match status" value="1"/>
</dbReference>
<proteinExistence type="predicted"/>
<evidence type="ECO:0000256" key="3">
    <source>
        <dbReference type="ARBA" id="ARBA00012438"/>
    </source>
</evidence>
<dbReference type="InterPro" id="IPR036097">
    <property type="entry name" value="HisK_dim/P_sf"/>
</dbReference>
<keyword evidence="9" id="KW-0902">Two-component regulatory system</keyword>
<dbReference type="CDD" id="cd06225">
    <property type="entry name" value="HAMP"/>
    <property type="match status" value="1"/>
</dbReference>
<keyword evidence="4" id="KW-0597">Phosphoprotein</keyword>
<feature type="domain" description="Histidine kinase" evidence="12">
    <location>
        <begin position="155"/>
        <end position="373"/>
    </location>
</feature>
<reference evidence="14 15" key="1">
    <citation type="submission" date="2020-07" db="EMBL/GenBank/DDBJ databases">
        <title>Electron transfer.</title>
        <authorList>
            <person name="Huang L."/>
            <person name="Liu X."/>
            <person name="Zhou S."/>
        </authorList>
    </citation>
    <scope>NUCLEOTIDE SEQUENCE [LARGE SCALE GENOMIC DNA]</scope>
    <source>
        <strain evidence="14 15">Lx1</strain>
    </source>
</reference>
<dbReference type="SMART" id="SM00304">
    <property type="entry name" value="HAMP"/>
    <property type="match status" value="1"/>
</dbReference>
<dbReference type="PRINTS" id="PR00344">
    <property type="entry name" value="BCTRLSENSOR"/>
</dbReference>
<comment type="subcellular location">
    <subcellularLocation>
        <location evidence="2">Membrane</location>
        <topology evidence="2">Multi-pass membrane protein</topology>
    </subcellularLocation>
</comment>
<sequence length="380" mass="43015">MKKKRSFKSVIMRTFIVYSLGIALTLLILEILFSLFTLNNGMNFSELASSPLEEETKKLQIALSVFWNLITAAVYFIGVVFLGRGVSRKIMEPVQKMQDGFNEVTAGHLDTTLDFETEIEFGEMRDAFNFMARKLKDSEEKRMIMENERMRLFSHIAHDLKTPMTTIYGYAGALANGMVEDVDKQREYNLAIKAKSAQMNQLIDQLLSYSKMGTSEYQMNLVKVDLVELLRVSCATLFGEIENKQMKLELHLPDKPIFYMADSLEIQRAIGNLLTNAIRHNPVGSQLYVRITEEYNRIEIQIADNGEAISESISKNLFEPFVSGNDSRSTNSGTGLGLAIVKKVMEQHSGEVFVLDAPSPYTKMFVLSFPKVSECRKGEV</sequence>
<keyword evidence="5" id="KW-0808">Transferase</keyword>
<name>A0A7D6VT64_9CLOT</name>
<evidence type="ECO:0000259" key="13">
    <source>
        <dbReference type="PROSITE" id="PS50885"/>
    </source>
</evidence>
<evidence type="ECO:0000313" key="14">
    <source>
        <dbReference type="EMBL" id="QLY81288.1"/>
    </source>
</evidence>
<dbReference type="Pfam" id="PF00512">
    <property type="entry name" value="HisKA"/>
    <property type="match status" value="1"/>
</dbReference>
<feature type="transmembrane region" description="Helical" evidence="11">
    <location>
        <begin position="15"/>
        <end position="39"/>
    </location>
</feature>
<feature type="transmembrane region" description="Helical" evidence="11">
    <location>
        <begin position="59"/>
        <end position="82"/>
    </location>
</feature>
<dbReference type="PANTHER" id="PTHR45528:SF8">
    <property type="entry name" value="HISTIDINE KINASE"/>
    <property type="match status" value="1"/>
</dbReference>
<dbReference type="Pfam" id="PF00672">
    <property type="entry name" value="HAMP"/>
    <property type="match status" value="1"/>
</dbReference>
<dbReference type="InterPro" id="IPR003661">
    <property type="entry name" value="HisK_dim/P_dom"/>
</dbReference>
<evidence type="ECO:0000256" key="11">
    <source>
        <dbReference type="SAM" id="Phobius"/>
    </source>
</evidence>
<evidence type="ECO:0000256" key="6">
    <source>
        <dbReference type="ARBA" id="ARBA00022692"/>
    </source>
</evidence>
<dbReference type="Pfam" id="PF02518">
    <property type="entry name" value="HATPase_c"/>
    <property type="match status" value="1"/>
</dbReference>
<dbReference type="GO" id="GO:0000155">
    <property type="term" value="F:phosphorelay sensor kinase activity"/>
    <property type="evidence" value="ECO:0007669"/>
    <property type="project" value="InterPro"/>
</dbReference>
<dbReference type="SUPFAM" id="SSF55874">
    <property type="entry name" value="ATPase domain of HSP90 chaperone/DNA topoisomerase II/histidine kinase"/>
    <property type="match status" value="1"/>
</dbReference>
<protein>
    <recommendedName>
        <fullName evidence="3">histidine kinase</fullName>
        <ecNumber evidence="3">2.7.13.3</ecNumber>
    </recommendedName>
</protein>
<dbReference type="PANTHER" id="PTHR45528">
    <property type="entry name" value="SENSOR HISTIDINE KINASE CPXA"/>
    <property type="match status" value="1"/>
</dbReference>
<dbReference type="InterPro" id="IPR003594">
    <property type="entry name" value="HATPase_dom"/>
</dbReference>
<keyword evidence="6 11" id="KW-0812">Transmembrane</keyword>
<dbReference type="Gene3D" id="1.10.287.130">
    <property type="match status" value="1"/>
</dbReference>
<keyword evidence="10 11" id="KW-0472">Membrane</keyword>
<dbReference type="RefSeq" id="WP_181602931.1">
    <property type="nucleotide sequence ID" value="NZ_CP059378.1"/>
</dbReference>
<dbReference type="EMBL" id="CP059378">
    <property type="protein sequence ID" value="QLY81288.1"/>
    <property type="molecule type" value="Genomic_DNA"/>
</dbReference>
<evidence type="ECO:0000256" key="7">
    <source>
        <dbReference type="ARBA" id="ARBA00022777"/>
    </source>
</evidence>
<dbReference type="InterPro" id="IPR003660">
    <property type="entry name" value="HAMP_dom"/>
</dbReference>
<dbReference type="Gene3D" id="3.30.565.10">
    <property type="entry name" value="Histidine kinase-like ATPase, C-terminal domain"/>
    <property type="match status" value="1"/>
</dbReference>
<dbReference type="GO" id="GO:0005886">
    <property type="term" value="C:plasma membrane"/>
    <property type="evidence" value="ECO:0007669"/>
    <property type="project" value="TreeGrafter"/>
</dbReference>
<accession>A0A7D6VT64</accession>
<dbReference type="CDD" id="cd00075">
    <property type="entry name" value="HATPase"/>
    <property type="match status" value="1"/>
</dbReference>
<comment type="catalytic activity">
    <reaction evidence="1">
        <text>ATP + protein L-histidine = ADP + protein N-phospho-L-histidine.</text>
        <dbReference type="EC" id="2.7.13.3"/>
    </reaction>
</comment>
<evidence type="ECO:0000256" key="8">
    <source>
        <dbReference type="ARBA" id="ARBA00022989"/>
    </source>
</evidence>
<dbReference type="Proteomes" id="UP000512286">
    <property type="component" value="Chromosome"/>
</dbReference>
<dbReference type="SUPFAM" id="SSF158472">
    <property type="entry name" value="HAMP domain-like"/>
    <property type="match status" value="1"/>
</dbReference>